<evidence type="ECO:0000313" key="7">
    <source>
        <dbReference type="EMBL" id="GAF80377.1"/>
    </source>
</evidence>
<accession>X0SWS8</accession>
<dbReference type="EC" id="5.1.1.3" evidence="2"/>
<dbReference type="InterPro" id="IPR001920">
    <property type="entry name" value="Asp/Glu_race"/>
</dbReference>
<comment type="catalytic activity">
    <reaction evidence="1">
        <text>L-glutamate = D-glutamate</text>
        <dbReference type="Rhea" id="RHEA:12813"/>
        <dbReference type="ChEBI" id="CHEBI:29985"/>
        <dbReference type="ChEBI" id="CHEBI:29986"/>
        <dbReference type="EC" id="5.1.1.3"/>
    </reaction>
</comment>
<dbReference type="GO" id="GO:0008881">
    <property type="term" value="F:glutamate racemase activity"/>
    <property type="evidence" value="ECO:0007669"/>
    <property type="project" value="UniProtKB-EC"/>
</dbReference>
<dbReference type="GO" id="GO:0071555">
    <property type="term" value="P:cell wall organization"/>
    <property type="evidence" value="ECO:0007669"/>
    <property type="project" value="UniProtKB-KW"/>
</dbReference>
<dbReference type="InterPro" id="IPR033134">
    <property type="entry name" value="Asp/Glu_racemase_AS_2"/>
</dbReference>
<dbReference type="PANTHER" id="PTHR21198">
    <property type="entry name" value="GLUTAMATE RACEMASE"/>
    <property type="match status" value="1"/>
</dbReference>
<dbReference type="PROSITE" id="PS00924">
    <property type="entry name" value="ASP_GLU_RACEMASE_2"/>
    <property type="match status" value="1"/>
</dbReference>
<dbReference type="HAMAP" id="MF_00258">
    <property type="entry name" value="Glu_racemase"/>
    <property type="match status" value="1"/>
</dbReference>
<dbReference type="InterPro" id="IPR018187">
    <property type="entry name" value="Asp/Glu_racemase_AS_1"/>
</dbReference>
<sequence length="267" mass="29686">MRPIGVFDSGIGGLTVVKELTRQLPGEDIIYLGDTAHLPYGIKSADTIIRFTLDNILFLLKQKVRLIIIACNTASSLALDAIRGHFRIPIIGVIQPGVKQATKITRTKCIGVIGTRATIDSQAYESQINRINPLIKVISQACPLFVPLVEEGWVNQPETITIAKKYLKALIKKNQKMDTLILGCTHYPLLKSVIGSVLDRDIKLIDSARQVVREVAQILQSENSTRGNSRVNGRYKFYVTDDPEGFTHQAVRFLGHKLSQVRKITDV</sequence>
<gene>
    <name evidence="7" type="ORF">S01H1_08950</name>
</gene>
<dbReference type="InterPro" id="IPR004391">
    <property type="entry name" value="Glu_race"/>
</dbReference>
<organism evidence="7">
    <name type="scientific">marine sediment metagenome</name>
    <dbReference type="NCBI Taxonomy" id="412755"/>
    <lineage>
        <taxon>unclassified sequences</taxon>
        <taxon>metagenomes</taxon>
        <taxon>ecological metagenomes</taxon>
    </lineage>
</organism>
<comment type="caution">
    <text evidence="7">The sequence shown here is derived from an EMBL/GenBank/DDBJ whole genome shotgun (WGS) entry which is preliminary data.</text>
</comment>
<dbReference type="Pfam" id="PF01177">
    <property type="entry name" value="Asp_Glu_race"/>
    <property type="match status" value="1"/>
</dbReference>
<dbReference type="SUPFAM" id="SSF53681">
    <property type="entry name" value="Aspartate/glutamate racemase"/>
    <property type="match status" value="2"/>
</dbReference>
<dbReference type="Gene3D" id="3.40.50.1860">
    <property type="match status" value="2"/>
</dbReference>
<protein>
    <recommendedName>
        <fullName evidence="2">glutamate racemase</fullName>
        <ecNumber evidence="2">5.1.1.3</ecNumber>
    </recommendedName>
</protein>
<dbReference type="GO" id="GO:0009252">
    <property type="term" value="P:peptidoglycan biosynthetic process"/>
    <property type="evidence" value="ECO:0007669"/>
    <property type="project" value="UniProtKB-KW"/>
</dbReference>
<name>X0SWS8_9ZZZZ</name>
<dbReference type="EMBL" id="BARS01004577">
    <property type="protein sequence ID" value="GAF80377.1"/>
    <property type="molecule type" value="Genomic_DNA"/>
</dbReference>
<evidence type="ECO:0000256" key="2">
    <source>
        <dbReference type="ARBA" id="ARBA00013090"/>
    </source>
</evidence>
<evidence type="ECO:0000256" key="3">
    <source>
        <dbReference type="ARBA" id="ARBA00022960"/>
    </source>
</evidence>
<dbReference type="PANTHER" id="PTHR21198:SF2">
    <property type="entry name" value="GLUTAMATE RACEMASE"/>
    <property type="match status" value="1"/>
</dbReference>
<proteinExistence type="inferred from homology"/>
<dbReference type="InterPro" id="IPR015942">
    <property type="entry name" value="Asp/Glu/hydantoin_racemase"/>
</dbReference>
<reference evidence="7" key="1">
    <citation type="journal article" date="2014" name="Front. Microbiol.">
        <title>High frequency of phylogenetically diverse reductive dehalogenase-homologous genes in deep subseafloor sedimentary metagenomes.</title>
        <authorList>
            <person name="Kawai M."/>
            <person name="Futagami T."/>
            <person name="Toyoda A."/>
            <person name="Takaki Y."/>
            <person name="Nishi S."/>
            <person name="Hori S."/>
            <person name="Arai W."/>
            <person name="Tsubouchi T."/>
            <person name="Morono Y."/>
            <person name="Uchiyama I."/>
            <person name="Ito T."/>
            <person name="Fujiyama A."/>
            <person name="Inagaki F."/>
            <person name="Takami H."/>
        </authorList>
    </citation>
    <scope>NUCLEOTIDE SEQUENCE</scope>
    <source>
        <strain evidence="7">Expedition CK06-06</strain>
    </source>
</reference>
<evidence type="ECO:0000256" key="4">
    <source>
        <dbReference type="ARBA" id="ARBA00022984"/>
    </source>
</evidence>
<evidence type="ECO:0000256" key="1">
    <source>
        <dbReference type="ARBA" id="ARBA00001602"/>
    </source>
</evidence>
<keyword evidence="6" id="KW-0961">Cell wall biogenesis/degradation</keyword>
<dbReference type="AlphaFoldDB" id="X0SWS8"/>
<evidence type="ECO:0000256" key="6">
    <source>
        <dbReference type="ARBA" id="ARBA00023316"/>
    </source>
</evidence>
<keyword evidence="5" id="KW-0413">Isomerase</keyword>
<keyword evidence="4" id="KW-0573">Peptidoglycan synthesis</keyword>
<dbReference type="PROSITE" id="PS00923">
    <property type="entry name" value="ASP_GLU_RACEMASE_1"/>
    <property type="match status" value="1"/>
</dbReference>
<keyword evidence="3" id="KW-0133">Cell shape</keyword>
<dbReference type="GO" id="GO:0008360">
    <property type="term" value="P:regulation of cell shape"/>
    <property type="evidence" value="ECO:0007669"/>
    <property type="project" value="UniProtKB-KW"/>
</dbReference>
<evidence type="ECO:0000256" key="5">
    <source>
        <dbReference type="ARBA" id="ARBA00023235"/>
    </source>
</evidence>
<dbReference type="FunFam" id="3.40.50.1860:FF:000001">
    <property type="entry name" value="Glutamate racemase"/>
    <property type="match status" value="1"/>
</dbReference>
<dbReference type="NCBIfam" id="TIGR00067">
    <property type="entry name" value="glut_race"/>
    <property type="match status" value="1"/>
</dbReference>